<keyword evidence="16" id="KW-1185">Reference proteome</keyword>
<dbReference type="AlphaFoldDB" id="F6GX02"/>
<dbReference type="InterPro" id="IPR008271">
    <property type="entry name" value="Ser/Thr_kinase_AS"/>
</dbReference>
<dbReference type="PANTHER" id="PTHR45927:SF11">
    <property type="entry name" value="LYSM DOMAIN RECEPTOR-LIKE KINASE 4"/>
    <property type="match status" value="1"/>
</dbReference>
<dbReference type="PROSITE" id="PS00108">
    <property type="entry name" value="PROTEIN_KINASE_ST"/>
    <property type="match status" value="2"/>
</dbReference>
<feature type="domain" description="LysM" evidence="14">
    <location>
        <begin position="185"/>
        <end position="230"/>
    </location>
</feature>
<evidence type="ECO:0000256" key="7">
    <source>
        <dbReference type="ARBA" id="ARBA00022989"/>
    </source>
</evidence>
<evidence type="ECO:0000256" key="9">
    <source>
        <dbReference type="ARBA" id="ARBA00023157"/>
    </source>
</evidence>
<protein>
    <recommendedName>
        <fullName evidence="17">LysM domain receptor-like kinase 4</fullName>
    </recommendedName>
</protein>
<feature type="transmembrane region" description="Helical" evidence="11">
    <location>
        <begin position="670"/>
        <end position="692"/>
    </location>
</feature>
<dbReference type="eggNOG" id="ENOG502QSFN">
    <property type="taxonomic scope" value="Eukaryota"/>
</dbReference>
<keyword evidence="7 11" id="KW-1133">Transmembrane helix</keyword>
<dbReference type="InterPro" id="IPR056563">
    <property type="entry name" value="LysM3_LYK4_5"/>
</dbReference>
<dbReference type="CDD" id="cd00118">
    <property type="entry name" value="LysM"/>
    <property type="match status" value="2"/>
</dbReference>
<keyword evidence="2" id="KW-1003">Cell membrane</keyword>
<keyword evidence="5" id="KW-0547">Nucleotide-binding</keyword>
<evidence type="ECO:0000259" key="13">
    <source>
        <dbReference type="PROSITE" id="PS50011"/>
    </source>
</evidence>
<feature type="chain" id="PRO_5003335187" description="LysM domain receptor-like kinase 4" evidence="12">
    <location>
        <begin position="24"/>
        <end position="1278"/>
    </location>
</feature>
<evidence type="ECO:0008006" key="17">
    <source>
        <dbReference type="Google" id="ProtNLM"/>
    </source>
</evidence>
<dbReference type="InterPro" id="IPR018392">
    <property type="entry name" value="LysM"/>
</dbReference>
<dbReference type="InterPro" id="IPR011009">
    <property type="entry name" value="Kinase-like_dom_sf"/>
</dbReference>
<dbReference type="GO" id="GO:0051707">
    <property type="term" value="P:response to other organism"/>
    <property type="evidence" value="ECO:0007669"/>
    <property type="project" value="UniProtKB-ARBA"/>
</dbReference>
<feature type="signal peptide" evidence="12">
    <location>
        <begin position="1"/>
        <end position="23"/>
    </location>
</feature>
<dbReference type="PaxDb" id="29760-VIT_04s0023g01080.t01"/>
<gene>
    <name evidence="15" type="ordered locus">VIT_04s0023g01080</name>
</gene>
<dbReference type="InterPro" id="IPR056561">
    <property type="entry name" value="NFP_LYK_LysM1"/>
</dbReference>
<feature type="domain" description="Protein kinase" evidence="13">
    <location>
        <begin position="280"/>
        <end position="619"/>
    </location>
</feature>
<evidence type="ECO:0000256" key="1">
    <source>
        <dbReference type="ARBA" id="ARBA00004162"/>
    </source>
</evidence>
<keyword evidence="4 12" id="KW-0732">Signal</keyword>
<feature type="domain" description="LysM" evidence="14">
    <location>
        <begin position="119"/>
        <end position="165"/>
    </location>
</feature>
<evidence type="ECO:0000256" key="8">
    <source>
        <dbReference type="ARBA" id="ARBA00023136"/>
    </source>
</evidence>
<evidence type="ECO:0000313" key="15">
    <source>
        <dbReference type="EMBL" id="CCB44488.1"/>
    </source>
</evidence>
<evidence type="ECO:0000259" key="14">
    <source>
        <dbReference type="PROSITE" id="PS51782"/>
    </source>
</evidence>
<dbReference type="Pfam" id="PF23472">
    <property type="entry name" value="LysM2_CERK1_LYK3_4_5"/>
    <property type="match status" value="2"/>
</dbReference>
<keyword evidence="8 11" id="KW-0472">Membrane</keyword>
<dbReference type="ExpressionAtlas" id="F6GX02">
    <property type="expression patterns" value="baseline and differential"/>
</dbReference>
<reference evidence="16" key="1">
    <citation type="journal article" date="2007" name="Nature">
        <title>The grapevine genome sequence suggests ancestral hexaploidization in major angiosperm phyla.</title>
        <authorList>
            <consortium name="The French-Italian Public Consortium for Grapevine Genome Characterization."/>
            <person name="Jaillon O."/>
            <person name="Aury J.-M."/>
            <person name="Noel B."/>
            <person name="Policriti A."/>
            <person name="Clepet C."/>
            <person name="Casagrande A."/>
            <person name="Choisne N."/>
            <person name="Aubourg S."/>
            <person name="Vitulo N."/>
            <person name="Jubin C."/>
            <person name="Vezzi A."/>
            <person name="Legeai F."/>
            <person name="Hugueney P."/>
            <person name="Dasilva C."/>
            <person name="Horner D."/>
            <person name="Mica E."/>
            <person name="Jublot D."/>
            <person name="Poulain J."/>
            <person name="Bruyere C."/>
            <person name="Billault A."/>
            <person name="Segurens B."/>
            <person name="Gouyvenoux M."/>
            <person name="Ugarte E."/>
            <person name="Cattonaro F."/>
            <person name="Anthouard V."/>
            <person name="Vico V."/>
            <person name="Del Fabbro C."/>
            <person name="Alaux M."/>
            <person name="Di Gaspero G."/>
            <person name="Dumas V."/>
            <person name="Felice N."/>
            <person name="Paillard S."/>
            <person name="Juman I."/>
            <person name="Moroldo M."/>
            <person name="Scalabrin S."/>
            <person name="Canaguier A."/>
            <person name="Le Clainche I."/>
            <person name="Malacrida G."/>
            <person name="Durand E."/>
            <person name="Pesole G."/>
            <person name="Laucou V."/>
            <person name="Chatelet P."/>
            <person name="Merdinoglu D."/>
            <person name="Delledonne M."/>
            <person name="Pezzotti M."/>
            <person name="Lecharny A."/>
            <person name="Scarpelli C."/>
            <person name="Artiguenave F."/>
            <person name="Pe M.E."/>
            <person name="Valle G."/>
            <person name="Morgante M."/>
            <person name="Caboche M."/>
            <person name="Adam-Blondon A.-F."/>
            <person name="Weissenbach J."/>
            <person name="Quetier F."/>
            <person name="Wincker P."/>
        </authorList>
    </citation>
    <scope>NUCLEOTIDE SEQUENCE [LARGE SCALE GENOMIC DNA]</scope>
    <source>
        <strain evidence="16">cv. Pinot noir / PN40024</strain>
    </source>
</reference>
<proteinExistence type="predicted"/>
<dbReference type="PANTHER" id="PTHR45927">
    <property type="entry name" value="LYSM-DOMAIN RECEPTOR-LIKE KINASE-RELATED"/>
    <property type="match status" value="1"/>
</dbReference>
<dbReference type="Gene3D" id="1.10.510.10">
    <property type="entry name" value="Transferase(Phosphotransferase) domain 1"/>
    <property type="match status" value="2"/>
</dbReference>
<evidence type="ECO:0000256" key="5">
    <source>
        <dbReference type="ARBA" id="ARBA00022741"/>
    </source>
</evidence>
<dbReference type="Pfam" id="PF23473">
    <property type="entry name" value="LysM3_LYK4_5"/>
    <property type="match status" value="2"/>
</dbReference>
<dbReference type="InterPro" id="IPR036779">
    <property type="entry name" value="LysM_dom_sf"/>
</dbReference>
<evidence type="ECO:0000256" key="3">
    <source>
        <dbReference type="ARBA" id="ARBA00022692"/>
    </source>
</evidence>
<dbReference type="InterPro" id="IPR052611">
    <property type="entry name" value="Plant_RLK_LysM"/>
</dbReference>
<dbReference type="HOGENOM" id="CLU_263364_0_0_1"/>
<dbReference type="PROSITE" id="PS51782">
    <property type="entry name" value="LYSM"/>
    <property type="match status" value="4"/>
</dbReference>
<feature type="domain" description="Protein kinase" evidence="13">
    <location>
        <begin position="925"/>
        <end position="1264"/>
    </location>
</feature>
<dbReference type="InParanoid" id="F6GX02"/>
<feature type="region of interest" description="Disordered" evidence="10">
    <location>
        <begin position="239"/>
        <end position="262"/>
    </location>
</feature>
<dbReference type="SMART" id="SM00220">
    <property type="entry name" value="S_TKc"/>
    <property type="match status" value="2"/>
</dbReference>
<dbReference type="Proteomes" id="UP000009183">
    <property type="component" value="Chromosome 4"/>
</dbReference>
<dbReference type="EMBL" id="FN594959">
    <property type="protein sequence ID" value="CCB44488.1"/>
    <property type="molecule type" value="Genomic_DNA"/>
</dbReference>
<keyword evidence="9" id="KW-1015">Disulfide bond</keyword>
<dbReference type="Pfam" id="PF23446">
    <property type="entry name" value="LysM1_NFP_LYK"/>
    <property type="match status" value="2"/>
</dbReference>
<dbReference type="InterPro" id="IPR000719">
    <property type="entry name" value="Prot_kinase_dom"/>
</dbReference>
<dbReference type="SMR" id="F6GX02"/>
<name>F6GX02_VITVI</name>
<evidence type="ECO:0000256" key="12">
    <source>
        <dbReference type="SAM" id="SignalP"/>
    </source>
</evidence>
<feature type="compositionally biased region" description="Pro residues" evidence="10">
    <location>
        <begin position="243"/>
        <end position="256"/>
    </location>
</feature>
<feature type="transmembrane region" description="Helical" evidence="11">
    <location>
        <begin position="914"/>
        <end position="936"/>
    </location>
</feature>
<dbReference type="Gene3D" id="3.30.200.20">
    <property type="entry name" value="Phosphorylase Kinase, domain 1"/>
    <property type="match status" value="2"/>
</dbReference>
<dbReference type="InterPro" id="IPR056562">
    <property type="entry name" value="LysM2_CERK1_LYK3_4_5"/>
</dbReference>
<dbReference type="FunFam" id="1.10.510.10:FF:000468">
    <property type="entry name" value="PTI1-like tyrosine-protein kinase 3"/>
    <property type="match status" value="2"/>
</dbReference>
<feature type="domain" description="LysM" evidence="14">
    <location>
        <begin position="855"/>
        <end position="899"/>
    </location>
</feature>
<evidence type="ECO:0000256" key="10">
    <source>
        <dbReference type="SAM" id="MobiDB-lite"/>
    </source>
</evidence>
<organism evidence="15 16">
    <name type="scientific">Vitis vinifera</name>
    <name type="common">Grape</name>
    <dbReference type="NCBI Taxonomy" id="29760"/>
    <lineage>
        <taxon>Eukaryota</taxon>
        <taxon>Viridiplantae</taxon>
        <taxon>Streptophyta</taxon>
        <taxon>Embryophyta</taxon>
        <taxon>Tracheophyta</taxon>
        <taxon>Spermatophyta</taxon>
        <taxon>Magnoliopsida</taxon>
        <taxon>eudicotyledons</taxon>
        <taxon>Gunneridae</taxon>
        <taxon>Pentapetalae</taxon>
        <taxon>rosids</taxon>
        <taxon>Vitales</taxon>
        <taxon>Vitaceae</taxon>
        <taxon>Viteae</taxon>
        <taxon>Vitis</taxon>
    </lineage>
</organism>
<feature type="transmembrane region" description="Helical" evidence="11">
    <location>
        <begin position="269"/>
        <end position="292"/>
    </location>
</feature>
<comment type="subcellular location">
    <subcellularLocation>
        <location evidence="1">Cell membrane</location>
        <topology evidence="1">Single-pass membrane protein</topology>
    </subcellularLocation>
</comment>
<evidence type="ECO:0000313" key="16">
    <source>
        <dbReference type="Proteomes" id="UP000009183"/>
    </source>
</evidence>
<evidence type="ECO:0000256" key="11">
    <source>
        <dbReference type="SAM" id="Phobius"/>
    </source>
</evidence>
<keyword evidence="3 11" id="KW-0812">Transmembrane</keyword>
<dbReference type="SUPFAM" id="SSF56112">
    <property type="entry name" value="Protein kinase-like (PK-like)"/>
    <property type="match status" value="2"/>
</dbReference>
<evidence type="ECO:0000256" key="6">
    <source>
        <dbReference type="ARBA" id="ARBA00022840"/>
    </source>
</evidence>
<dbReference type="GO" id="GO:0005886">
    <property type="term" value="C:plasma membrane"/>
    <property type="evidence" value="ECO:0007669"/>
    <property type="project" value="UniProtKB-SubCell"/>
</dbReference>
<feature type="domain" description="LysM" evidence="14">
    <location>
        <begin position="788"/>
        <end position="835"/>
    </location>
</feature>
<dbReference type="PROSITE" id="PS50011">
    <property type="entry name" value="PROTEIN_KINASE_DOM"/>
    <property type="match status" value="2"/>
</dbReference>
<dbReference type="GO" id="GO:0004672">
    <property type="term" value="F:protein kinase activity"/>
    <property type="evidence" value="ECO:0007669"/>
    <property type="project" value="InterPro"/>
</dbReference>
<accession>F6GX02</accession>
<keyword evidence="6" id="KW-0067">ATP-binding</keyword>
<sequence length="1278" mass="140622">MAWLSFISVFTLSLISFSSSILAQQSYVGKGTTDCDNNNLTSVLGYACNGVNASCQAFLIFRSEPPYNDVSSISDLLGSDPSQLAQINSVDETATFETKKEVIVPVNCSCSGEFSQANTSYVVQHGDTYLLIANNTFEGLSTCQALRSQRTSLTTNIYTGTKLTVPLRCACPTKNQSDVGVKYLMSYLVASGDYVSSISVRFGVDTGMTLEANELSEQNPNIYPFTTLLIPLQNLPSSSQTIVPPPPPPPSPPPPTAVSSPSKSLKKTWVYVVVGVVAGSALVLLFGSVIFFKFFRKTRKKTDPIAISESFEACEKPLKEEQHEFLESISSIAQSLKVYKFEELQSATDNFSPNCRIKGSVYRGTIKGDLAAIKKMDGEVSNEIALLNKINHFNVIRLSGICFNDGHWYLVHEYAVNGPLTDWIYNNNDDSRFLVWMQRIQIALDVATGLNYLHSYTSPPYVHKDIKSGNVLLDSDFRAKIANFGLARSAEGQEGQFALTRHIIGTRGYMAPEYLENGLVSTKLDVYAFGVLMLEMLTGKEVAALYEGENMHLPDVLVAVLHEGDGKEKLRNFIDPSLSGNYPLELAIVMIRLIDSCLKKSPASRPDMVEIVQALSRTLTTSVAWELSNNVSGYQNSTQHPKVKPTCLTETESIVYNRLIPMRSSNSTKMASPSFFSVFTLSLICCFSLILAQQSYLGLGTADCYNNNYTTVLGYTCNGVNTTCQTYLIFRSESPYNNVSSISDLLASDPSQLAQINSVTETATFDTNKEVIVPVNCSCSGNYSQTNTSYVVKNGDYPLWIANNTFQGLSTCQALLNQNPSVSATNLNPGTSITVPLRCACPTKAQSDAGVKYLMSYLVAYGDTVSAISGRFGVDTERTLEANELSEQDTINPFTTLLIPLQNPPSSSQTIKTWVYVIVGVAAGVVLLLFFGYVIFVKFFRKTKKKNDQIAVSESFKPLEKPLKVEEHEFFESISSMAQSVKVYKFEELQSATDNFSPSCLIKGSVYRGTIKGDLAAIKKMDGNVSNEIALLSKINHFNVIRLSGICFNDGHWYLVHEYAVNGSLSDWIYYNNNDRRFLVWTQRIQIALDVATGLNYLHIHVSPSYIHKDMKSNNVLLDGDFRAKIANFDQARSAEGQEGQFALTRHIVGTKGYMAPEYLENGLISTKLDVYAFGVLMLEIFTGKEVAALYGGESIHLSEVLAAVLHEDDGKEKLGDFIDPSLDGNYPPELAIFMIRLIDSCLTKAPAGRPDMDEIVQSLSRILASSQAWESSNNGAG</sequence>
<evidence type="ECO:0000256" key="2">
    <source>
        <dbReference type="ARBA" id="ARBA00022475"/>
    </source>
</evidence>
<dbReference type="Pfam" id="PF00069">
    <property type="entry name" value="Pkinase"/>
    <property type="match status" value="2"/>
</dbReference>
<dbReference type="Gene3D" id="3.10.350.10">
    <property type="entry name" value="LysM domain"/>
    <property type="match status" value="2"/>
</dbReference>
<dbReference type="SMART" id="SM00257">
    <property type="entry name" value="LysM"/>
    <property type="match status" value="4"/>
</dbReference>
<dbReference type="GO" id="GO:0005524">
    <property type="term" value="F:ATP binding"/>
    <property type="evidence" value="ECO:0007669"/>
    <property type="project" value="UniProtKB-KW"/>
</dbReference>
<evidence type="ECO:0000256" key="4">
    <source>
        <dbReference type="ARBA" id="ARBA00022729"/>
    </source>
</evidence>